<reference evidence="6 7" key="1">
    <citation type="submission" date="2014-01" db="EMBL/GenBank/DDBJ databases">
        <authorList>
            <person name="Zelazny A."/>
            <person name="Olivier K."/>
            <person name="Sampaio E.P."/>
            <person name="Holland S.M."/>
            <person name="Tallon L.J."/>
            <person name="Sadzewicz L.K."/>
            <person name="Sengamalay N."/>
            <person name="Fraser C.M."/>
            <person name="Hine E."/>
            <person name="Shefchek K.A."/>
            <person name="Das S.P."/>
            <person name="Shallom S.J."/>
            <person name="Agrawal S."/>
            <person name="Tettelin H."/>
        </authorList>
    </citation>
    <scope>NUCLEOTIDE SEQUENCE [LARGE SCALE GENOMIC DNA]</scope>
    <source>
        <strain evidence="6 7">MAB_030201_1075</strain>
    </source>
</reference>
<dbReference type="GO" id="GO:0033765">
    <property type="term" value="F:steroid dehydrogenase activity, acting on the CH-CH group of donors"/>
    <property type="evidence" value="ECO:0007669"/>
    <property type="project" value="UniProtKB-ARBA"/>
</dbReference>
<evidence type="ECO:0000256" key="2">
    <source>
        <dbReference type="ARBA" id="ARBA00022630"/>
    </source>
</evidence>
<dbReference type="AlphaFoldDB" id="A0A829PG46"/>
<organism evidence="6 7">
    <name type="scientific">Mycobacteroides abscessus MAB_030201_1075</name>
    <dbReference type="NCBI Taxonomy" id="1335410"/>
    <lineage>
        <taxon>Bacteria</taxon>
        <taxon>Bacillati</taxon>
        <taxon>Actinomycetota</taxon>
        <taxon>Actinomycetes</taxon>
        <taxon>Mycobacteriales</taxon>
        <taxon>Mycobacteriaceae</taxon>
        <taxon>Mycobacteroides</taxon>
        <taxon>Mycobacteroides abscessus</taxon>
    </lineage>
</organism>
<dbReference type="NCBIfam" id="NF005511">
    <property type="entry name" value="PRK07121.1-4"/>
    <property type="match status" value="1"/>
</dbReference>
<keyword evidence="3" id="KW-0274">FAD</keyword>
<evidence type="ECO:0000313" key="6">
    <source>
        <dbReference type="EMBL" id="ETZ87729.1"/>
    </source>
</evidence>
<dbReference type="PANTHER" id="PTHR43400">
    <property type="entry name" value="FUMARATE REDUCTASE"/>
    <property type="match status" value="1"/>
</dbReference>
<dbReference type="InterPro" id="IPR036188">
    <property type="entry name" value="FAD/NAD-bd_sf"/>
</dbReference>
<dbReference type="PANTHER" id="PTHR43400:SF7">
    <property type="entry name" value="FAD-DEPENDENT OXIDOREDUCTASE 2 FAD BINDING DOMAIN-CONTAINING PROTEIN"/>
    <property type="match status" value="1"/>
</dbReference>
<dbReference type="SUPFAM" id="SSF56425">
    <property type="entry name" value="Succinate dehydrogenase/fumarate reductase flavoprotein, catalytic domain"/>
    <property type="match status" value="1"/>
</dbReference>
<sequence length="332" mass="35537">MTLKDAPAWARRLYSRLTHYATKPGIYYPPMRKTLEGPAYALERRFAKPFEIRADDGVILSSGGFIANRELVRRHAPAYLDGLELGTAGDDGTALKLAEPLGAATGHLDEISAWRFIVPPAAFLGSLLVDTKGQRMIDESRYGAALGKEIVRTAGGVGYLVADQPLVKRARQQLGSQTLWFQRIQAEAFLNVGRKKAGSIEELAVKAGIDPEGLARTVSEHNRAIAGGTPDPLGKPDDIRVPIERAPFYLFNVSIKTNMLNPCPMLTLGGLVVDEETGAVQTTSGAAIPGLYAAGRAAVGICSNSYVSGLSLADCVFSGRRAGTETGRRIDA</sequence>
<gene>
    <name evidence="6" type="ORF">L829_1278</name>
</gene>
<dbReference type="InterPro" id="IPR003953">
    <property type="entry name" value="FAD-dep_OxRdtase_2_FAD-bd"/>
</dbReference>
<keyword evidence="2" id="KW-0285">Flavoprotein</keyword>
<evidence type="ECO:0000256" key="1">
    <source>
        <dbReference type="ARBA" id="ARBA00001974"/>
    </source>
</evidence>
<dbReference type="SUPFAM" id="SSF51905">
    <property type="entry name" value="FAD/NAD(P)-binding domain"/>
    <property type="match status" value="1"/>
</dbReference>
<dbReference type="EMBL" id="JAOX01000001">
    <property type="protein sequence ID" value="ETZ87729.1"/>
    <property type="molecule type" value="Genomic_DNA"/>
</dbReference>
<name>A0A829PG46_9MYCO</name>
<dbReference type="InterPro" id="IPR027477">
    <property type="entry name" value="Succ_DH/fumarate_Rdtase_cat_sf"/>
</dbReference>
<comment type="caution">
    <text evidence="6">The sequence shown here is derived from an EMBL/GenBank/DDBJ whole genome shotgun (WGS) entry which is preliminary data.</text>
</comment>
<evidence type="ECO:0000259" key="5">
    <source>
        <dbReference type="Pfam" id="PF00890"/>
    </source>
</evidence>
<dbReference type="Gene3D" id="3.50.50.60">
    <property type="entry name" value="FAD/NAD(P)-binding domain"/>
    <property type="match status" value="1"/>
</dbReference>
<dbReference type="Proteomes" id="UP000019854">
    <property type="component" value="Unassembled WGS sequence"/>
</dbReference>
<dbReference type="Pfam" id="PF00890">
    <property type="entry name" value="FAD_binding_2"/>
    <property type="match status" value="1"/>
</dbReference>
<keyword evidence="4" id="KW-0560">Oxidoreductase</keyword>
<feature type="domain" description="FAD-dependent oxidoreductase 2 FAD-binding" evidence="5">
    <location>
        <begin position="47"/>
        <end position="300"/>
    </location>
</feature>
<dbReference type="InterPro" id="IPR050315">
    <property type="entry name" value="FAD-oxidoreductase_2"/>
</dbReference>
<proteinExistence type="predicted"/>
<accession>A0A829PG46</accession>
<comment type="cofactor">
    <cofactor evidence="1">
        <name>FAD</name>
        <dbReference type="ChEBI" id="CHEBI:57692"/>
    </cofactor>
</comment>
<evidence type="ECO:0000256" key="3">
    <source>
        <dbReference type="ARBA" id="ARBA00022827"/>
    </source>
</evidence>
<evidence type="ECO:0000256" key="4">
    <source>
        <dbReference type="ARBA" id="ARBA00023002"/>
    </source>
</evidence>
<evidence type="ECO:0000313" key="7">
    <source>
        <dbReference type="Proteomes" id="UP000019854"/>
    </source>
</evidence>
<protein>
    <submittedName>
        <fullName evidence="6">FAD binding domain protein</fullName>
    </submittedName>
</protein>
<dbReference type="Gene3D" id="3.90.700.10">
    <property type="entry name" value="Succinate dehydrogenase/fumarate reductase flavoprotein, catalytic domain"/>
    <property type="match status" value="1"/>
</dbReference>